<dbReference type="Proteomes" id="UP000325672">
    <property type="component" value="Unassembled WGS sequence"/>
</dbReference>
<gene>
    <name evidence="2" type="ORF">BDV38DRAFT_232157</name>
</gene>
<evidence type="ECO:0008006" key="4">
    <source>
        <dbReference type="Google" id="ProtNLM"/>
    </source>
</evidence>
<evidence type="ECO:0000256" key="1">
    <source>
        <dbReference type="SAM" id="Phobius"/>
    </source>
</evidence>
<name>A0A5N6TBX6_ASPPS</name>
<keyword evidence="1" id="KW-0472">Membrane</keyword>
<sequence>MDIHIVLGIRPGRHGQSRIVCVGRIKLDRPRFIYWLFWGLMASSPLSVFMKFASYFLLDWNRRWSILKNHILD</sequence>
<dbReference type="RefSeq" id="XP_031919938.1">
    <property type="nucleotide sequence ID" value="XM_032053018.1"/>
</dbReference>
<proteinExistence type="predicted"/>
<accession>A0A5N6TBX6</accession>
<dbReference type="AlphaFoldDB" id="A0A5N6TBX6"/>
<reference evidence="2 3" key="1">
    <citation type="submission" date="2019-04" db="EMBL/GenBank/DDBJ databases">
        <title>Friends and foes A comparative genomics study of 23 Aspergillus species from section Flavi.</title>
        <authorList>
            <consortium name="DOE Joint Genome Institute"/>
            <person name="Kjaerbolling I."/>
            <person name="Vesth T."/>
            <person name="Frisvad J.C."/>
            <person name="Nybo J.L."/>
            <person name="Theobald S."/>
            <person name="Kildgaard S."/>
            <person name="Isbrandt T."/>
            <person name="Kuo A."/>
            <person name="Sato A."/>
            <person name="Lyhne E.K."/>
            <person name="Kogle M.E."/>
            <person name="Wiebenga A."/>
            <person name="Kun R.S."/>
            <person name="Lubbers R.J."/>
            <person name="Makela M.R."/>
            <person name="Barry K."/>
            <person name="Chovatia M."/>
            <person name="Clum A."/>
            <person name="Daum C."/>
            <person name="Haridas S."/>
            <person name="He G."/>
            <person name="LaButti K."/>
            <person name="Lipzen A."/>
            <person name="Mondo S."/>
            <person name="Riley R."/>
            <person name="Salamov A."/>
            <person name="Simmons B.A."/>
            <person name="Magnuson J.K."/>
            <person name="Henrissat B."/>
            <person name="Mortensen U.H."/>
            <person name="Larsen T.O."/>
            <person name="Devries R.P."/>
            <person name="Grigoriev I.V."/>
            <person name="Machida M."/>
            <person name="Baker S.E."/>
            <person name="Andersen M.R."/>
        </authorList>
    </citation>
    <scope>NUCLEOTIDE SEQUENCE [LARGE SCALE GENOMIC DNA]</scope>
    <source>
        <strain evidence="2 3">CBS 117625</strain>
    </source>
</reference>
<evidence type="ECO:0000313" key="2">
    <source>
        <dbReference type="EMBL" id="KAE8143875.1"/>
    </source>
</evidence>
<keyword evidence="3" id="KW-1185">Reference proteome</keyword>
<evidence type="ECO:0000313" key="3">
    <source>
        <dbReference type="Proteomes" id="UP000325672"/>
    </source>
</evidence>
<protein>
    <recommendedName>
        <fullName evidence="4">Transmembrane protein</fullName>
    </recommendedName>
</protein>
<feature type="transmembrane region" description="Helical" evidence="1">
    <location>
        <begin position="32"/>
        <end position="58"/>
    </location>
</feature>
<keyword evidence="1" id="KW-1133">Transmembrane helix</keyword>
<dbReference type="EMBL" id="ML743551">
    <property type="protein sequence ID" value="KAE8143875.1"/>
    <property type="molecule type" value="Genomic_DNA"/>
</dbReference>
<organism evidence="2 3">
    <name type="scientific">Aspergillus pseudotamarii</name>
    <dbReference type="NCBI Taxonomy" id="132259"/>
    <lineage>
        <taxon>Eukaryota</taxon>
        <taxon>Fungi</taxon>
        <taxon>Dikarya</taxon>
        <taxon>Ascomycota</taxon>
        <taxon>Pezizomycotina</taxon>
        <taxon>Eurotiomycetes</taxon>
        <taxon>Eurotiomycetidae</taxon>
        <taxon>Eurotiales</taxon>
        <taxon>Aspergillaceae</taxon>
        <taxon>Aspergillus</taxon>
        <taxon>Aspergillus subgen. Circumdati</taxon>
    </lineage>
</organism>
<keyword evidence="1" id="KW-0812">Transmembrane</keyword>
<dbReference type="GeneID" id="43637228"/>